<dbReference type="EMBL" id="BJWL01000015">
    <property type="protein sequence ID" value="GFZ02912.1"/>
    <property type="molecule type" value="Genomic_DNA"/>
</dbReference>
<dbReference type="GO" id="GO:0016740">
    <property type="term" value="F:transferase activity"/>
    <property type="evidence" value="ECO:0007669"/>
    <property type="project" value="UniProtKB-KW"/>
</dbReference>
<keyword evidence="2" id="KW-1185">Reference proteome</keyword>
<gene>
    <name evidence="1" type="ORF">Acr_15g0015200</name>
</gene>
<comment type="caution">
    <text evidence="1">The sequence shown here is derived from an EMBL/GenBank/DDBJ whole genome shotgun (WGS) entry which is preliminary data.</text>
</comment>
<dbReference type="AlphaFoldDB" id="A0A7J0FW47"/>
<organism evidence="1 2">
    <name type="scientific">Actinidia rufa</name>
    <dbReference type="NCBI Taxonomy" id="165716"/>
    <lineage>
        <taxon>Eukaryota</taxon>
        <taxon>Viridiplantae</taxon>
        <taxon>Streptophyta</taxon>
        <taxon>Embryophyta</taxon>
        <taxon>Tracheophyta</taxon>
        <taxon>Spermatophyta</taxon>
        <taxon>Magnoliopsida</taxon>
        <taxon>eudicotyledons</taxon>
        <taxon>Gunneridae</taxon>
        <taxon>Pentapetalae</taxon>
        <taxon>asterids</taxon>
        <taxon>Ericales</taxon>
        <taxon>Actinidiaceae</taxon>
        <taxon>Actinidia</taxon>
    </lineage>
</organism>
<protein>
    <submittedName>
        <fullName evidence="1">UDP-Glycosyltransferase superfamily protein</fullName>
    </submittedName>
</protein>
<dbReference type="PANTHER" id="PTHR47252">
    <property type="entry name" value="GLYCOSYLTRANSFERASE"/>
    <property type="match status" value="1"/>
</dbReference>
<evidence type="ECO:0000313" key="2">
    <source>
        <dbReference type="Proteomes" id="UP000585474"/>
    </source>
</evidence>
<sequence length="104" mass="11499">MAKPLAAWSQKRWLFPLLVALSLSTALVFLLRAAFDSSCDRHTFVVPDMRFDSDRTAGAGTGLADWNPLGFMKSKRVLLVSHELSLSGNVTVARNLNSKFFGKK</sequence>
<dbReference type="Proteomes" id="UP000585474">
    <property type="component" value="Unassembled WGS sequence"/>
</dbReference>
<accession>A0A7J0FW47</accession>
<proteinExistence type="predicted"/>
<reference evidence="1 2" key="1">
    <citation type="submission" date="2019-07" db="EMBL/GenBank/DDBJ databases">
        <title>De Novo Assembly of kiwifruit Actinidia rufa.</title>
        <authorList>
            <person name="Sugita-Konishi S."/>
            <person name="Sato K."/>
            <person name="Mori E."/>
            <person name="Abe Y."/>
            <person name="Kisaki G."/>
            <person name="Hamano K."/>
            <person name="Suezawa K."/>
            <person name="Otani M."/>
            <person name="Fukuda T."/>
            <person name="Manabe T."/>
            <person name="Gomi K."/>
            <person name="Tabuchi M."/>
            <person name="Akimitsu K."/>
            <person name="Kataoka I."/>
        </authorList>
    </citation>
    <scope>NUCLEOTIDE SEQUENCE [LARGE SCALE GENOMIC DNA]</scope>
    <source>
        <strain evidence="2">cv. Fuchu</strain>
    </source>
</reference>
<keyword evidence="1" id="KW-0808">Transferase</keyword>
<name>A0A7J0FW47_9ERIC</name>
<evidence type="ECO:0000313" key="1">
    <source>
        <dbReference type="EMBL" id="GFZ02912.1"/>
    </source>
</evidence>
<dbReference type="PANTHER" id="PTHR47252:SF4">
    <property type="entry name" value="GLYCOSYLTRANSFERASE"/>
    <property type="match status" value="1"/>
</dbReference>